<dbReference type="EMBL" id="CABIJS010000637">
    <property type="protein sequence ID" value="VUZ54355.1"/>
    <property type="molecule type" value="Genomic_DNA"/>
</dbReference>
<dbReference type="Proteomes" id="UP000321570">
    <property type="component" value="Unassembled WGS sequence"/>
</dbReference>
<sequence>MAPFVKSCLLNDKVQFLRIFADVGFNMHEFATMKTVEELYTVEAHRNLPSRITIERVKKTLQKIIGHHLLTNNTQIPRRHHITHRPTFKDIHDSL</sequence>
<name>A0A564Z4C4_HYMDI</name>
<feature type="non-terminal residue" evidence="2">
    <location>
        <position position="95"/>
    </location>
</feature>
<proteinExistence type="predicted"/>
<protein>
    <recommendedName>
        <fullName evidence="1">TRPM-like domain-containing protein</fullName>
    </recommendedName>
</protein>
<dbReference type="AlphaFoldDB" id="A0A564Z4C4"/>
<reference evidence="2 3" key="1">
    <citation type="submission" date="2019-07" db="EMBL/GenBank/DDBJ databases">
        <authorList>
            <person name="Jastrzebski P J."/>
            <person name="Paukszto L."/>
            <person name="Jastrzebski P J."/>
        </authorList>
    </citation>
    <scope>NUCLEOTIDE SEQUENCE [LARGE SCALE GENOMIC DNA]</scope>
    <source>
        <strain evidence="2 3">WMS-il1</strain>
    </source>
</reference>
<dbReference type="Pfam" id="PF25508">
    <property type="entry name" value="TRPM2"/>
    <property type="match status" value="1"/>
</dbReference>
<gene>
    <name evidence="2" type="ORF">WMSIL1_LOCUS12446</name>
</gene>
<evidence type="ECO:0000313" key="3">
    <source>
        <dbReference type="Proteomes" id="UP000321570"/>
    </source>
</evidence>
<accession>A0A564Z4C4</accession>
<organism evidence="2 3">
    <name type="scientific">Hymenolepis diminuta</name>
    <name type="common">Rat tapeworm</name>
    <dbReference type="NCBI Taxonomy" id="6216"/>
    <lineage>
        <taxon>Eukaryota</taxon>
        <taxon>Metazoa</taxon>
        <taxon>Spiralia</taxon>
        <taxon>Lophotrochozoa</taxon>
        <taxon>Platyhelminthes</taxon>
        <taxon>Cestoda</taxon>
        <taxon>Eucestoda</taxon>
        <taxon>Cyclophyllidea</taxon>
        <taxon>Hymenolepididae</taxon>
        <taxon>Hymenolepis</taxon>
    </lineage>
</organism>
<evidence type="ECO:0000259" key="1">
    <source>
        <dbReference type="Pfam" id="PF25508"/>
    </source>
</evidence>
<keyword evidence="3" id="KW-1185">Reference proteome</keyword>
<feature type="domain" description="TRPM-like" evidence="1">
    <location>
        <begin position="6"/>
        <end position="53"/>
    </location>
</feature>
<evidence type="ECO:0000313" key="2">
    <source>
        <dbReference type="EMBL" id="VUZ54355.1"/>
    </source>
</evidence>
<dbReference type="InterPro" id="IPR057366">
    <property type="entry name" value="TRPM-like"/>
</dbReference>